<dbReference type="GO" id="GO:0030632">
    <property type="term" value="P:D-alanine biosynthetic process"/>
    <property type="evidence" value="ECO:0007669"/>
    <property type="project" value="UniProtKB-UniRule"/>
</dbReference>
<dbReference type="SUPFAM" id="SSF53623">
    <property type="entry name" value="MurD-like peptide ligases, catalytic domain"/>
    <property type="match status" value="1"/>
</dbReference>
<protein>
    <recommendedName>
        <fullName evidence="5">Alanine racemase</fullName>
        <ecNumber evidence="5">5.1.1.1</ecNumber>
    </recommendedName>
</protein>
<dbReference type="GO" id="GO:0005829">
    <property type="term" value="C:cytosol"/>
    <property type="evidence" value="ECO:0007669"/>
    <property type="project" value="TreeGrafter"/>
</dbReference>
<dbReference type="OrthoDB" id="9801978at2"/>
<dbReference type="CDD" id="cd00430">
    <property type="entry name" value="PLPDE_III_AR"/>
    <property type="match status" value="1"/>
</dbReference>
<dbReference type="Gene3D" id="3.40.1190.10">
    <property type="entry name" value="Mur-like, catalytic domain"/>
    <property type="match status" value="1"/>
</dbReference>
<dbReference type="Pfam" id="PF01168">
    <property type="entry name" value="Ala_racemase_N"/>
    <property type="match status" value="1"/>
</dbReference>
<dbReference type="InterPro" id="IPR036565">
    <property type="entry name" value="Mur-like_cat_sf"/>
</dbReference>
<dbReference type="STRING" id="688867.SAMN05660236_3335"/>
<dbReference type="SUPFAM" id="SSF53244">
    <property type="entry name" value="MurD-like peptide ligases, peptide-binding domain"/>
    <property type="match status" value="1"/>
</dbReference>
<dbReference type="Gene3D" id="2.40.37.10">
    <property type="entry name" value="Lyase, Ornithine Decarboxylase, Chain A, domain 1"/>
    <property type="match status" value="1"/>
</dbReference>
<dbReference type="InterPro" id="IPR035911">
    <property type="entry name" value="MurE/MurF_N"/>
</dbReference>
<feature type="domain" description="Alanine racemase C-terminal" evidence="8">
    <location>
        <begin position="684"/>
        <end position="808"/>
    </location>
</feature>
<evidence type="ECO:0000313" key="9">
    <source>
        <dbReference type="EMBL" id="SKC76038.1"/>
    </source>
</evidence>
<accession>A0A1T5LKP0</accession>
<evidence type="ECO:0000259" key="8">
    <source>
        <dbReference type="SMART" id="SM01005"/>
    </source>
</evidence>
<dbReference type="PANTHER" id="PTHR30511">
    <property type="entry name" value="ALANINE RACEMASE"/>
    <property type="match status" value="1"/>
</dbReference>
<dbReference type="GO" id="GO:0005524">
    <property type="term" value="F:ATP binding"/>
    <property type="evidence" value="ECO:0007669"/>
    <property type="project" value="InterPro"/>
</dbReference>
<dbReference type="GO" id="GO:0008784">
    <property type="term" value="F:alanine racemase activity"/>
    <property type="evidence" value="ECO:0007669"/>
    <property type="project" value="UniProtKB-UniRule"/>
</dbReference>
<dbReference type="InterPro" id="IPR013221">
    <property type="entry name" value="Mur_ligase_cen"/>
</dbReference>
<name>A0A1T5LKP0_9BACT</name>
<dbReference type="InterPro" id="IPR011079">
    <property type="entry name" value="Ala_racemase_C"/>
</dbReference>
<dbReference type="Gene3D" id="3.90.190.20">
    <property type="entry name" value="Mur ligase, C-terminal domain"/>
    <property type="match status" value="1"/>
</dbReference>
<dbReference type="SUPFAM" id="SSF63418">
    <property type="entry name" value="MurE/MurF N-terminal domain"/>
    <property type="match status" value="1"/>
</dbReference>
<feature type="binding site" evidence="5 7">
    <location>
        <position position="577"/>
    </location>
    <ligand>
        <name>substrate</name>
    </ligand>
</feature>
<comment type="function">
    <text evidence="5">Catalyzes the interconversion of L-alanine and D-alanine. May also act on other amino acids.</text>
</comment>
<feature type="active site" description="Proton acceptor; specific for L-alanine" evidence="5">
    <location>
        <position position="705"/>
    </location>
</feature>
<feature type="active site" description="Proton acceptor; specific for D-alanine" evidence="5">
    <location>
        <position position="482"/>
    </location>
</feature>
<comment type="similarity">
    <text evidence="5">Belongs to the alanine racemase family.</text>
</comment>
<dbReference type="RefSeq" id="WP_079687868.1">
    <property type="nucleotide sequence ID" value="NZ_FUZU01000002.1"/>
</dbReference>
<dbReference type="InterPro" id="IPR009006">
    <property type="entry name" value="Ala_racemase/Decarboxylase_C"/>
</dbReference>
<evidence type="ECO:0000256" key="5">
    <source>
        <dbReference type="HAMAP-Rule" id="MF_01201"/>
    </source>
</evidence>
<dbReference type="Proteomes" id="UP000190961">
    <property type="component" value="Unassembled WGS sequence"/>
</dbReference>
<evidence type="ECO:0000256" key="4">
    <source>
        <dbReference type="ARBA" id="ARBA00023235"/>
    </source>
</evidence>
<dbReference type="HAMAP" id="MF_01201">
    <property type="entry name" value="Ala_racemase"/>
    <property type="match status" value="1"/>
</dbReference>
<organism evidence="9 10">
    <name type="scientific">Ohtaekwangia koreensis</name>
    <dbReference type="NCBI Taxonomy" id="688867"/>
    <lineage>
        <taxon>Bacteria</taxon>
        <taxon>Pseudomonadati</taxon>
        <taxon>Bacteroidota</taxon>
        <taxon>Cytophagia</taxon>
        <taxon>Cytophagales</taxon>
        <taxon>Fulvivirgaceae</taxon>
        <taxon>Ohtaekwangia</taxon>
    </lineage>
</organism>
<dbReference type="PRINTS" id="PR00992">
    <property type="entry name" value="ALARACEMASE"/>
</dbReference>
<dbReference type="NCBIfam" id="TIGR00492">
    <property type="entry name" value="alr"/>
    <property type="match status" value="1"/>
</dbReference>
<dbReference type="Pfam" id="PF00842">
    <property type="entry name" value="Ala_racemase_C"/>
    <property type="match status" value="1"/>
</dbReference>
<dbReference type="GO" id="GO:0016881">
    <property type="term" value="F:acid-amino acid ligase activity"/>
    <property type="evidence" value="ECO:0007669"/>
    <property type="project" value="InterPro"/>
</dbReference>
<dbReference type="InterPro" id="IPR036615">
    <property type="entry name" value="Mur_ligase_C_dom_sf"/>
</dbReference>
<keyword evidence="3 5" id="KW-0663">Pyridoxal phosphate</keyword>
<dbReference type="PANTHER" id="PTHR30511:SF0">
    <property type="entry name" value="ALANINE RACEMASE, CATABOLIC-RELATED"/>
    <property type="match status" value="1"/>
</dbReference>
<evidence type="ECO:0000256" key="1">
    <source>
        <dbReference type="ARBA" id="ARBA00000316"/>
    </source>
</evidence>
<evidence type="ECO:0000313" key="10">
    <source>
        <dbReference type="Proteomes" id="UP000190961"/>
    </source>
</evidence>
<evidence type="ECO:0000256" key="3">
    <source>
        <dbReference type="ARBA" id="ARBA00022898"/>
    </source>
</evidence>
<dbReference type="Pfam" id="PF08245">
    <property type="entry name" value="Mur_ligase_M"/>
    <property type="match status" value="1"/>
</dbReference>
<evidence type="ECO:0000256" key="7">
    <source>
        <dbReference type="PIRSR" id="PIRSR600821-52"/>
    </source>
</evidence>
<dbReference type="InterPro" id="IPR000821">
    <property type="entry name" value="Ala_racemase"/>
</dbReference>
<keyword evidence="9" id="KW-0436">Ligase</keyword>
<dbReference type="NCBIfam" id="NF008897">
    <property type="entry name" value="PRK11930.1"/>
    <property type="match status" value="1"/>
</dbReference>
<dbReference type="SUPFAM" id="SSF51419">
    <property type="entry name" value="PLP-binding barrel"/>
    <property type="match status" value="1"/>
</dbReference>
<proteinExistence type="inferred from homology"/>
<sequence>MIHFSQLPNIAGGKILLYSEDRSIRSLIIDSRKTTAIPDTLFFAITGERHDGHRYIRELYTKGVRQFILEHGIENLEELQGANVLQVESSVDALQSIVAFHRSQFSIPVIGITGSNGKTIIKEWLFQMLSKQLSVVKNPGSYNSQVGVPLSVWQIQSHHQIGIFEAGISRPNEMQKLARVIRPTIGIFSTIGSAHDEGFTDREQKIQEKLKLFDLAEIVIYCKDHQPIDQAIAASNRKCFTWGYSSDANIVVVKNASDFTVSYEHQNFSLSLPFSDPASIENCFHCIALLLWLKYDHIYIQESVKTLRTVHMRLELKEGINHCQLIDDTYNNDLAGLEISLQFLSHQHQRTRKRVILSDILESGLDKKDLVRQIATLIDQNKVDNFIGIGSALAEYKNMFHSSASFFETTETFLNTFDTDHLHDEMILIKGARSFQFEKIVSRLQRKVHGTVMEINLGALVHNLNFFRSRLNSSTRIMVMVKAFAYGSGSNEIANILQYHKVDYLGVAYADEGVDLRKNHITLPIMVMNPSEESFDSILTYNLEPEVYSFKILKALIYFLNGKPCNVHVKLDTGMHRLGFEESDLDELIRLLVANPTIKVASIFSHLAGADESQHDTFSTQQAEKFKSWADAIAAVLGYRPLYHILNTPGILRLANFQFDMVRLGIGLYGVDPTAEKFQELKPVATLKTIVSQVRKINKGESIGYGRRGVAGHDLTLATIAVGYADGFSRAFSRGVGQVLINGKRAPVMGNVCMDMSMVDVTGVDVKEGDEVILFGTQLPIQEIASSIKTIPYEILTNTSERVKRVFVAESI</sequence>
<dbReference type="InterPro" id="IPR029066">
    <property type="entry name" value="PLP-binding_barrel"/>
</dbReference>
<keyword evidence="10" id="KW-1185">Reference proteome</keyword>
<feature type="modified residue" description="N6-(pyridoxal phosphate)lysine" evidence="5 6">
    <location>
        <position position="482"/>
    </location>
</feature>
<reference evidence="9 10" key="1">
    <citation type="submission" date="2017-02" db="EMBL/GenBank/DDBJ databases">
        <authorList>
            <person name="Peterson S.W."/>
        </authorList>
    </citation>
    <scope>NUCLEOTIDE SEQUENCE [LARGE SCALE GENOMIC DNA]</scope>
    <source>
        <strain evidence="9 10">DSM 25262</strain>
    </source>
</reference>
<dbReference type="SUPFAM" id="SSF50621">
    <property type="entry name" value="Alanine racemase C-terminal domain-like"/>
    <property type="match status" value="1"/>
</dbReference>
<dbReference type="GO" id="GO:0030170">
    <property type="term" value="F:pyridoxal phosphate binding"/>
    <property type="evidence" value="ECO:0007669"/>
    <property type="project" value="UniProtKB-UniRule"/>
</dbReference>
<comment type="pathway">
    <text evidence="5">Amino-acid biosynthesis; D-alanine biosynthesis; D-alanine from L-alanine: step 1/1.</text>
</comment>
<dbReference type="UniPathway" id="UPA00042">
    <property type="reaction ID" value="UER00497"/>
</dbReference>
<dbReference type="SMART" id="SM01005">
    <property type="entry name" value="Ala_racemase_C"/>
    <property type="match status" value="1"/>
</dbReference>
<dbReference type="FunFam" id="3.20.20.10:FF:000002">
    <property type="entry name" value="Alanine racemase"/>
    <property type="match status" value="1"/>
</dbReference>
<evidence type="ECO:0000256" key="6">
    <source>
        <dbReference type="PIRSR" id="PIRSR600821-50"/>
    </source>
</evidence>
<comment type="cofactor">
    <cofactor evidence="2 5 6">
        <name>pyridoxal 5'-phosphate</name>
        <dbReference type="ChEBI" id="CHEBI:597326"/>
    </cofactor>
</comment>
<dbReference type="AlphaFoldDB" id="A0A1T5LKP0"/>
<feature type="binding site" evidence="5 7">
    <location>
        <position position="754"/>
    </location>
    <ligand>
        <name>substrate</name>
    </ligand>
</feature>
<gene>
    <name evidence="9" type="ORF">SAMN05660236_3335</name>
</gene>
<dbReference type="Gene3D" id="3.20.20.10">
    <property type="entry name" value="Alanine racemase"/>
    <property type="match status" value="1"/>
</dbReference>
<dbReference type="EC" id="5.1.1.1" evidence="5"/>
<comment type="catalytic activity">
    <reaction evidence="1 5">
        <text>L-alanine = D-alanine</text>
        <dbReference type="Rhea" id="RHEA:20249"/>
        <dbReference type="ChEBI" id="CHEBI:57416"/>
        <dbReference type="ChEBI" id="CHEBI:57972"/>
        <dbReference type="EC" id="5.1.1.1"/>
    </reaction>
</comment>
<dbReference type="Gene3D" id="3.40.1390.10">
    <property type="entry name" value="MurE/MurF, N-terminal domain"/>
    <property type="match status" value="1"/>
</dbReference>
<dbReference type="EMBL" id="FUZU01000002">
    <property type="protein sequence ID" value="SKC76038.1"/>
    <property type="molecule type" value="Genomic_DNA"/>
</dbReference>
<dbReference type="InterPro" id="IPR001608">
    <property type="entry name" value="Ala_racemase_N"/>
</dbReference>
<keyword evidence="4 5" id="KW-0413">Isomerase</keyword>
<evidence type="ECO:0000256" key="2">
    <source>
        <dbReference type="ARBA" id="ARBA00001933"/>
    </source>
</evidence>